<dbReference type="Gene3D" id="1.25.40.10">
    <property type="entry name" value="Tetratricopeptide repeat domain"/>
    <property type="match status" value="1"/>
</dbReference>
<keyword evidence="4" id="KW-1185">Reference proteome</keyword>
<dbReference type="Proteomes" id="UP000035642">
    <property type="component" value="Unassembled WGS sequence"/>
</dbReference>
<dbReference type="PANTHER" id="PTHR23083">
    <property type="entry name" value="TETRATRICOPEPTIDE REPEAT PROTEIN, TPR"/>
    <property type="match status" value="1"/>
</dbReference>
<dbReference type="GO" id="GO:0005886">
    <property type="term" value="C:plasma membrane"/>
    <property type="evidence" value="ECO:0007669"/>
    <property type="project" value="TreeGrafter"/>
</dbReference>
<dbReference type="GO" id="GO:0046854">
    <property type="term" value="P:phosphatidylinositol phosphate biosynthetic process"/>
    <property type="evidence" value="ECO:0007669"/>
    <property type="project" value="TreeGrafter"/>
</dbReference>
<protein>
    <submittedName>
        <fullName evidence="5">TPR_REGION domain-containing protein</fullName>
    </submittedName>
</protein>
<dbReference type="GO" id="GO:0072659">
    <property type="term" value="P:protein localization to plasma membrane"/>
    <property type="evidence" value="ECO:0007669"/>
    <property type="project" value="TreeGrafter"/>
</dbReference>
<dbReference type="InterPro" id="IPR019734">
    <property type="entry name" value="TPR_rpt"/>
</dbReference>
<evidence type="ECO:0000256" key="1">
    <source>
        <dbReference type="ARBA" id="ARBA00002550"/>
    </source>
</evidence>
<dbReference type="WBParaSite" id="ACAC_0001151101-mRNA-1">
    <property type="protein sequence ID" value="ACAC_0001151101-mRNA-1"/>
    <property type="gene ID" value="ACAC_0001151101"/>
</dbReference>
<organism evidence="4 5">
    <name type="scientific">Angiostrongylus cantonensis</name>
    <name type="common">Rat lungworm</name>
    <dbReference type="NCBI Taxonomy" id="6313"/>
    <lineage>
        <taxon>Eukaryota</taxon>
        <taxon>Metazoa</taxon>
        <taxon>Ecdysozoa</taxon>
        <taxon>Nematoda</taxon>
        <taxon>Chromadorea</taxon>
        <taxon>Rhabditida</taxon>
        <taxon>Rhabditina</taxon>
        <taxon>Rhabditomorpha</taxon>
        <taxon>Strongyloidea</taxon>
        <taxon>Metastrongylidae</taxon>
        <taxon>Angiostrongylus</taxon>
    </lineage>
</organism>
<feature type="region of interest" description="Disordered" evidence="3">
    <location>
        <begin position="1"/>
        <end position="22"/>
    </location>
</feature>
<comment type="similarity">
    <text evidence="2">Belongs to the YPP1 family.</text>
</comment>
<evidence type="ECO:0000256" key="3">
    <source>
        <dbReference type="SAM" id="MobiDB-lite"/>
    </source>
</evidence>
<accession>A0A0K0DJD8</accession>
<evidence type="ECO:0000313" key="4">
    <source>
        <dbReference type="Proteomes" id="UP000035642"/>
    </source>
</evidence>
<evidence type="ECO:0000256" key="2">
    <source>
        <dbReference type="ARBA" id="ARBA00038251"/>
    </source>
</evidence>
<proteinExistence type="inferred from homology"/>
<evidence type="ECO:0000313" key="5">
    <source>
        <dbReference type="WBParaSite" id="ACAC_0001151101-mRNA-1"/>
    </source>
</evidence>
<dbReference type="SUPFAM" id="SSF48452">
    <property type="entry name" value="TPR-like"/>
    <property type="match status" value="1"/>
</dbReference>
<dbReference type="STRING" id="6313.A0A0K0DJD8"/>
<dbReference type="PANTHER" id="PTHR23083:SF464">
    <property type="entry name" value="TETRATRICOPEPTIDE REPEAT DOMAIN 7, ISOFORM A"/>
    <property type="match status" value="1"/>
</dbReference>
<dbReference type="InterPro" id="IPR011990">
    <property type="entry name" value="TPR-like_helical_dom_sf"/>
</dbReference>
<reference evidence="4" key="1">
    <citation type="submission" date="2012-09" db="EMBL/GenBank/DDBJ databases">
        <authorList>
            <person name="Martin A.A."/>
        </authorList>
    </citation>
    <scope>NUCLEOTIDE SEQUENCE</scope>
</reference>
<reference evidence="5" key="2">
    <citation type="submission" date="2017-02" db="UniProtKB">
        <authorList>
            <consortium name="WormBaseParasite"/>
        </authorList>
    </citation>
    <scope>IDENTIFICATION</scope>
</reference>
<sequence length="182" mass="19777">MSVSEAGGQSVSSESYGGGGTSSPTAAWTRFRAQANMWMALAELFLAEGRLNDVAPCVEQAITLFPHAHQAFYLKAKILVIRLFQASLLSALALCPSHTPSLFHLAKLYTSEGNTVMAELMYKELVRVDPLNCQWWQDLGCCLMRRGNAVQAMDCYAAASQLDRSTPLVPFASIPLAFPSSV</sequence>
<dbReference type="AlphaFoldDB" id="A0A0K0DJD8"/>
<comment type="function">
    <text evidence="1">Involved in endocytosis.</text>
</comment>
<dbReference type="InterPro" id="IPR051722">
    <property type="entry name" value="Endocytosis_PI4K-reg_protein"/>
</dbReference>
<name>A0A0K0DJD8_ANGCA</name>
<dbReference type="SMART" id="SM00028">
    <property type="entry name" value="TPR"/>
    <property type="match status" value="3"/>
</dbReference>